<accession>A0A926Z4Y9</accession>
<reference evidence="2" key="2">
    <citation type="submission" date="2020-08" db="EMBL/GenBank/DDBJ databases">
        <authorList>
            <person name="Chen M."/>
            <person name="Teng W."/>
            <person name="Zhao L."/>
            <person name="Hu C."/>
            <person name="Zhou Y."/>
            <person name="Han B."/>
            <person name="Song L."/>
            <person name="Shu W."/>
        </authorList>
    </citation>
    <scope>NUCLEOTIDE SEQUENCE</scope>
    <source>
        <strain evidence="2">FACHB-1277</strain>
    </source>
</reference>
<dbReference type="EMBL" id="JACJPY010000012">
    <property type="protein sequence ID" value="MBD2149706.1"/>
    <property type="molecule type" value="Genomic_DNA"/>
</dbReference>
<protein>
    <submittedName>
        <fullName evidence="2">DUF1828 domain-containing protein</fullName>
    </submittedName>
</protein>
<dbReference type="RefSeq" id="WP_190350074.1">
    <property type="nucleotide sequence ID" value="NZ_JACJPY010000012.1"/>
</dbReference>
<comment type="caution">
    <text evidence="2">The sequence shown here is derived from an EMBL/GenBank/DDBJ whole genome shotgun (WGS) entry which is preliminary data.</text>
</comment>
<evidence type="ECO:0000313" key="3">
    <source>
        <dbReference type="Proteomes" id="UP000631421"/>
    </source>
</evidence>
<reference evidence="2" key="1">
    <citation type="journal article" date="2015" name="ISME J.">
        <title>Draft Genome Sequence of Streptomyces incarnatus NRRL8089, which Produces the Nucleoside Antibiotic Sinefungin.</title>
        <authorList>
            <person name="Oshima K."/>
            <person name="Hattori M."/>
            <person name="Shimizu H."/>
            <person name="Fukuda K."/>
            <person name="Nemoto M."/>
            <person name="Inagaki K."/>
            <person name="Tamura T."/>
        </authorList>
    </citation>
    <scope>NUCLEOTIDE SEQUENCE</scope>
    <source>
        <strain evidence="2">FACHB-1277</strain>
    </source>
</reference>
<dbReference type="Proteomes" id="UP000631421">
    <property type="component" value="Unassembled WGS sequence"/>
</dbReference>
<gene>
    <name evidence="2" type="ORF">H6F44_06145</name>
</gene>
<dbReference type="InterPro" id="IPR014960">
    <property type="entry name" value="DUF1828"/>
</dbReference>
<sequence length="255" mass="29439">MTSICEKITNQMNELYECSLVNDAVRIRTPYLYPDGDYIDIFLKERQDTYTLTDFGETLRWLKMQTTSQYRSNRQDAILQDICQTHNIELYRGMLLTRTSVNSSLAADITRIAQAALRVSDIWFTQKTRAFESIQSEVSELLETNKIPFDQGEKYIGRSGRSRKVDFHARHPKRSSLIYVLSTGSRASANSRVNNVLASWYDLNHLKTGIEPLRFISLFDDTVDVWTPDNMSILEDLSDIAYWSQPEELIELLAA</sequence>
<dbReference type="Pfam" id="PF08861">
    <property type="entry name" value="DUF1828"/>
    <property type="match status" value="1"/>
</dbReference>
<proteinExistence type="predicted"/>
<evidence type="ECO:0000259" key="1">
    <source>
        <dbReference type="Pfam" id="PF08861"/>
    </source>
</evidence>
<feature type="domain" description="DUF1828" evidence="1">
    <location>
        <begin position="29"/>
        <end position="119"/>
    </location>
</feature>
<name>A0A926Z4Y9_9CYAN</name>
<organism evidence="2 3">
    <name type="scientific">Pseudanabaena cinerea FACHB-1277</name>
    <dbReference type="NCBI Taxonomy" id="2949581"/>
    <lineage>
        <taxon>Bacteria</taxon>
        <taxon>Bacillati</taxon>
        <taxon>Cyanobacteriota</taxon>
        <taxon>Cyanophyceae</taxon>
        <taxon>Pseudanabaenales</taxon>
        <taxon>Pseudanabaenaceae</taxon>
        <taxon>Pseudanabaena</taxon>
        <taxon>Pseudanabaena cinerea</taxon>
    </lineage>
</organism>
<evidence type="ECO:0000313" key="2">
    <source>
        <dbReference type="EMBL" id="MBD2149706.1"/>
    </source>
</evidence>
<dbReference type="AlphaFoldDB" id="A0A926Z4Y9"/>
<keyword evidence="3" id="KW-1185">Reference proteome</keyword>